<protein>
    <submittedName>
        <fullName evidence="2">Uncharacterized protein</fullName>
    </submittedName>
</protein>
<keyword evidence="1" id="KW-1133">Transmembrane helix</keyword>
<comment type="caution">
    <text evidence="2">The sequence shown here is derived from an EMBL/GenBank/DDBJ whole genome shotgun (WGS) entry which is preliminary data.</text>
</comment>
<evidence type="ECO:0000256" key="1">
    <source>
        <dbReference type="SAM" id="Phobius"/>
    </source>
</evidence>
<keyword evidence="3" id="KW-1185">Reference proteome</keyword>
<sequence>MGNSIHRWSLIAAIVILVIVFFVLDLSLERSRNQPAFSKEDRTLHVTERLPHAFELGGYLFNESGRSHGLRKRVTTSLVHSFSPYIEREAAKRFIDPPHDNVYFANSPAITWYHGQLVLVARIWLDREKYEPKNDWPANHFADNWLYTQRFNHRMEPITEGAILGIPSPKQWWVGDGPIEPRLFTVGDRLFVSFNEAMAFHPKKFMDFTVFWDMLDNYPIIPRIKGGSPMINASEKDEMPRDKHWMSLIDGDQLYFVHNLDPFRVMHCSLDGFCRFIHDESVRTGLNFKDHVSHLRGGTPFELYRYPYYIGVAHSTMYKRSNHRRFYTAHIVVVSVKPFRIVYVSNDLQIHPQIYQTTPMVRSKYIDDGFIFPVGNILEDKDTMSVGVHVNDYSSEIIRLRGLESLMDKIIDLDQVDSPTHGPPVGYIQQHTHDTMEKVAKLKFLE</sequence>
<organism evidence="2 3">
    <name type="scientific">Paralvinella palmiformis</name>
    <dbReference type="NCBI Taxonomy" id="53620"/>
    <lineage>
        <taxon>Eukaryota</taxon>
        <taxon>Metazoa</taxon>
        <taxon>Spiralia</taxon>
        <taxon>Lophotrochozoa</taxon>
        <taxon>Annelida</taxon>
        <taxon>Polychaeta</taxon>
        <taxon>Sedentaria</taxon>
        <taxon>Canalipalpata</taxon>
        <taxon>Terebellida</taxon>
        <taxon>Terebelliformia</taxon>
        <taxon>Alvinellidae</taxon>
        <taxon>Paralvinella</taxon>
    </lineage>
</organism>
<dbReference type="EMBL" id="JAODUP010000161">
    <property type="protein sequence ID" value="KAK2158949.1"/>
    <property type="molecule type" value="Genomic_DNA"/>
</dbReference>
<reference evidence="2" key="1">
    <citation type="journal article" date="2023" name="Mol. Biol. Evol.">
        <title>Third-Generation Sequencing Reveals the Adaptive Role of the Epigenome in Three Deep-Sea Polychaetes.</title>
        <authorList>
            <person name="Perez M."/>
            <person name="Aroh O."/>
            <person name="Sun Y."/>
            <person name="Lan Y."/>
            <person name="Juniper S.K."/>
            <person name="Young C.R."/>
            <person name="Angers B."/>
            <person name="Qian P.Y."/>
        </authorList>
    </citation>
    <scope>NUCLEOTIDE SEQUENCE</scope>
    <source>
        <strain evidence="2">P08H-3</strain>
    </source>
</reference>
<evidence type="ECO:0000313" key="3">
    <source>
        <dbReference type="Proteomes" id="UP001208570"/>
    </source>
</evidence>
<evidence type="ECO:0000313" key="2">
    <source>
        <dbReference type="EMBL" id="KAK2158949.1"/>
    </source>
</evidence>
<proteinExistence type="predicted"/>
<keyword evidence="1" id="KW-0812">Transmembrane</keyword>
<feature type="transmembrane region" description="Helical" evidence="1">
    <location>
        <begin position="6"/>
        <end position="24"/>
    </location>
</feature>
<dbReference type="Proteomes" id="UP001208570">
    <property type="component" value="Unassembled WGS sequence"/>
</dbReference>
<dbReference type="AlphaFoldDB" id="A0AAD9N9E2"/>
<accession>A0AAD9N9E2</accession>
<gene>
    <name evidence="2" type="ORF">LSH36_161g04002</name>
</gene>
<name>A0AAD9N9E2_9ANNE</name>
<keyword evidence="1" id="KW-0472">Membrane</keyword>